<feature type="domain" description="NF-X1-type" evidence="8">
    <location>
        <begin position="351"/>
        <end position="371"/>
    </location>
</feature>
<evidence type="ECO:0000256" key="6">
    <source>
        <dbReference type="SAM" id="MobiDB-lite"/>
    </source>
</evidence>
<feature type="transmembrane region" description="Helical" evidence="7">
    <location>
        <begin position="849"/>
        <end position="871"/>
    </location>
</feature>
<reference evidence="9" key="1">
    <citation type="journal article" date="2023" name="Nat. Commun.">
        <title>Diploid and tetraploid genomes of Acorus and the evolution of monocots.</title>
        <authorList>
            <person name="Ma L."/>
            <person name="Liu K.W."/>
            <person name="Li Z."/>
            <person name="Hsiao Y.Y."/>
            <person name="Qi Y."/>
            <person name="Fu T."/>
            <person name="Tang G.D."/>
            <person name="Zhang D."/>
            <person name="Sun W.H."/>
            <person name="Liu D.K."/>
            <person name="Li Y."/>
            <person name="Chen G.Z."/>
            <person name="Liu X.D."/>
            <person name="Liao X.Y."/>
            <person name="Jiang Y.T."/>
            <person name="Yu X."/>
            <person name="Hao Y."/>
            <person name="Huang J."/>
            <person name="Zhao X.W."/>
            <person name="Ke S."/>
            <person name="Chen Y.Y."/>
            <person name="Wu W.L."/>
            <person name="Hsu J.L."/>
            <person name="Lin Y.F."/>
            <person name="Huang M.D."/>
            <person name="Li C.Y."/>
            <person name="Huang L."/>
            <person name="Wang Z.W."/>
            <person name="Zhao X."/>
            <person name="Zhong W.Y."/>
            <person name="Peng D.H."/>
            <person name="Ahmad S."/>
            <person name="Lan S."/>
            <person name="Zhang J.S."/>
            <person name="Tsai W.C."/>
            <person name="Van de Peer Y."/>
            <person name="Liu Z.J."/>
        </authorList>
    </citation>
    <scope>NUCLEOTIDE SEQUENCE</scope>
    <source>
        <strain evidence="9">CP</strain>
    </source>
</reference>
<evidence type="ECO:0000256" key="7">
    <source>
        <dbReference type="SAM" id="Phobius"/>
    </source>
</evidence>
<feature type="region of interest" description="Disordered" evidence="6">
    <location>
        <begin position="806"/>
        <end position="833"/>
    </location>
</feature>
<dbReference type="SMART" id="SM00438">
    <property type="entry name" value="ZnF_NFX"/>
    <property type="match status" value="10"/>
</dbReference>
<comment type="caution">
    <text evidence="9">The sequence shown here is derived from an EMBL/GenBank/DDBJ whole genome shotgun (WGS) entry which is preliminary data.</text>
</comment>
<evidence type="ECO:0000313" key="9">
    <source>
        <dbReference type="EMBL" id="KAK1285689.1"/>
    </source>
</evidence>
<organism evidence="9 10">
    <name type="scientific">Acorus calamus</name>
    <name type="common">Sweet flag</name>
    <dbReference type="NCBI Taxonomy" id="4465"/>
    <lineage>
        <taxon>Eukaryota</taxon>
        <taxon>Viridiplantae</taxon>
        <taxon>Streptophyta</taxon>
        <taxon>Embryophyta</taxon>
        <taxon>Tracheophyta</taxon>
        <taxon>Spermatophyta</taxon>
        <taxon>Magnoliopsida</taxon>
        <taxon>Liliopsida</taxon>
        <taxon>Acoraceae</taxon>
        <taxon>Acorus</taxon>
    </lineage>
</organism>
<keyword evidence="7" id="KW-0812">Transmembrane</keyword>
<dbReference type="Proteomes" id="UP001180020">
    <property type="component" value="Unassembled WGS sequence"/>
</dbReference>
<feature type="domain" description="NF-X1-type" evidence="8">
    <location>
        <begin position="431"/>
        <end position="450"/>
    </location>
</feature>
<dbReference type="InterPro" id="IPR000967">
    <property type="entry name" value="Znf_NFX1"/>
</dbReference>
<dbReference type="EMBL" id="JAUJYO010000020">
    <property type="protein sequence ID" value="KAK1285689.1"/>
    <property type="molecule type" value="Genomic_DNA"/>
</dbReference>
<dbReference type="GO" id="GO:0005634">
    <property type="term" value="C:nucleus"/>
    <property type="evidence" value="ECO:0007669"/>
    <property type="project" value="InterPro"/>
</dbReference>
<keyword evidence="4" id="KW-0863">Zinc-finger</keyword>
<feature type="domain" description="NF-X1-type" evidence="8">
    <location>
        <begin position="243"/>
        <end position="262"/>
    </location>
</feature>
<keyword evidence="3" id="KW-0677">Repeat</keyword>
<dbReference type="GO" id="GO:0008270">
    <property type="term" value="F:zinc ion binding"/>
    <property type="evidence" value="ECO:0007669"/>
    <property type="project" value="UniProtKB-KW"/>
</dbReference>
<evidence type="ECO:0000259" key="8">
    <source>
        <dbReference type="SMART" id="SM00438"/>
    </source>
</evidence>
<evidence type="ECO:0000313" key="10">
    <source>
        <dbReference type="Proteomes" id="UP001180020"/>
    </source>
</evidence>
<dbReference type="AlphaFoldDB" id="A0AAV9CAJ2"/>
<sequence>MASTVSLPPPPPNPTNPPFSASDSDSDTASSDGDHHHSISTTTPSFTDTIFAAYLQISGPSTTTPSNLSKIHSFLISSRRGSLACLVCLERIRPSDPVWSCSPSGCHVLLHLLCIQNWAAQSSSTSSARSALRPSPSDDWHCPKCRLTYPRSSIPRAYLCFCGKVYDPPSDLWTLPHSCGEICDRPLKNDCGHRCLLLCHPGPCPPCPKIVTVRCFCGSREDVRRCAQKSFSCNSPCGRLLPCGAHRCRETCHPEECPPCAVEGVYKCQCGEIEEKRKCFERDFQCDRPCSGILECGKHECGRGCHGGPCGECPLKGKRHCPCGKVERRGVMDCNAPVPTCGSTCEKVLGCGRHRCFERCHKGPCIETCRAVVVKSCRCGSLKKEVPCYQDLVCERKCQRVRDCGRHACRRRCCDGDCPPCPEICGRKLRCNNHKCPSPCHRGVCAPCPLMVSISCACGETHFEVPCGLEADQKPPRCPKPCPMSRLCRHASKSKPHKCHYGSCPPCRLVCEEKLPCGHACIKRCHGPTPPPMPEFTLKPKKKKFNKQSQGTPGSTCPPCQEIVLKSCLGEHMGSERSMLCSDKSRFSCGNFCGNLLQCGNHYCTKQCHVLMSILSVLPISESSENYSSRTITLTKTERQKLTEPCEECLLPCQKEREPACIHPCPLPCHSGDCAPCRVLIKRSCHCSSMVHVFECTYFNSLSDNDQQRARSCGGPCHRKLRNCPHLCSEICHPDHCPSSDKCLKKVTVRCPCHHLKNEWLCKDVQDAYRRTGRDPKDILKSQFGIGLLPCNLECTSRQKVVESELQSRKPKVETPPTLDVGHATKRRKRRERIQEHKQISKLQAIQAIMWKCLVCVTVFVILVAIAYYGYKGLFLLSDWMNEAERRRLNKLHPRI</sequence>
<reference evidence="9" key="2">
    <citation type="submission" date="2023-06" db="EMBL/GenBank/DDBJ databases">
        <authorList>
            <person name="Ma L."/>
            <person name="Liu K.-W."/>
            <person name="Li Z."/>
            <person name="Hsiao Y.-Y."/>
            <person name="Qi Y."/>
            <person name="Fu T."/>
            <person name="Tang G."/>
            <person name="Zhang D."/>
            <person name="Sun W.-H."/>
            <person name="Liu D.-K."/>
            <person name="Li Y."/>
            <person name="Chen G.-Z."/>
            <person name="Liu X.-D."/>
            <person name="Liao X.-Y."/>
            <person name="Jiang Y.-T."/>
            <person name="Yu X."/>
            <person name="Hao Y."/>
            <person name="Huang J."/>
            <person name="Zhao X.-W."/>
            <person name="Ke S."/>
            <person name="Chen Y.-Y."/>
            <person name="Wu W.-L."/>
            <person name="Hsu J.-L."/>
            <person name="Lin Y.-F."/>
            <person name="Huang M.-D."/>
            <person name="Li C.-Y."/>
            <person name="Huang L."/>
            <person name="Wang Z.-W."/>
            <person name="Zhao X."/>
            <person name="Zhong W.-Y."/>
            <person name="Peng D.-H."/>
            <person name="Ahmad S."/>
            <person name="Lan S."/>
            <person name="Zhang J.-S."/>
            <person name="Tsai W.-C."/>
            <person name="Van De Peer Y."/>
            <person name="Liu Z.-J."/>
        </authorList>
    </citation>
    <scope>NUCLEOTIDE SEQUENCE</scope>
    <source>
        <strain evidence="9">CP</strain>
        <tissue evidence="9">Leaves</tissue>
    </source>
</reference>
<feature type="domain" description="NF-X1-type" evidence="8">
    <location>
        <begin position="488"/>
        <end position="509"/>
    </location>
</feature>
<feature type="domain" description="NF-X1-type" evidence="8">
    <location>
        <begin position="661"/>
        <end position="679"/>
    </location>
</feature>
<dbReference type="Pfam" id="PF01422">
    <property type="entry name" value="zf-NF-X1"/>
    <property type="match status" value="10"/>
</dbReference>
<dbReference type="CDD" id="cd06008">
    <property type="entry name" value="NF-X1-zinc-finger"/>
    <property type="match status" value="5"/>
</dbReference>
<feature type="region of interest" description="Disordered" evidence="6">
    <location>
        <begin position="1"/>
        <end position="41"/>
    </location>
</feature>
<name>A0AAV9CAJ2_ACOCL</name>
<dbReference type="GO" id="GO:0000981">
    <property type="term" value="F:DNA-binding transcription factor activity, RNA polymerase II-specific"/>
    <property type="evidence" value="ECO:0007669"/>
    <property type="project" value="TreeGrafter"/>
</dbReference>
<keyword evidence="7" id="KW-1133">Transmembrane helix</keyword>
<feature type="compositionally biased region" description="Pro residues" evidence="6">
    <location>
        <begin position="7"/>
        <end position="17"/>
    </location>
</feature>
<proteinExistence type="inferred from homology"/>
<protein>
    <submittedName>
        <fullName evidence="9">NF-X1-type zinc finger protein NFXL2</fullName>
    </submittedName>
</protein>
<accession>A0AAV9CAJ2</accession>
<keyword evidence="5" id="KW-0862">Zinc</keyword>
<evidence type="ECO:0000256" key="2">
    <source>
        <dbReference type="ARBA" id="ARBA00022723"/>
    </source>
</evidence>
<evidence type="ECO:0000256" key="5">
    <source>
        <dbReference type="ARBA" id="ARBA00022833"/>
    </source>
</evidence>
<dbReference type="PANTHER" id="PTHR12360:SF1">
    <property type="entry name" value="NF-X1-TYPE ZINC FINGER PROTEIN NFXL1"/>
    <property type="match status" value="1"/>
</dbReference>
<feature type="domain" description="NF-X1-type" evidence="8">
    <location>
        <begin position="191"/>
        <end position="209"/>
    </location>
</feature>
<keyword evidence="7" id="KW-0472">Membrane</keyword>
<comment type="similarity">
    <text evidence="1">Belongs to the NFX1 family.</text>
</comment>
<feature type="domain" description="NF-X1-type" evidence="8">
    <location>
        <begin position="404"/>
        <end position="423"/>
    </location>
</feature>
<dbReference type="InterPro" id="IPR034078">
    <property type="entry name" value="NFX1_fam"/>
</dbReference>
<dbReference type="PANTHER" id="PTHR12360">
    <property type="entry name" value="NUCLEAR TRANSCRIPTION FACTOR, X-BOX BINDING 1 NFX1"/>
    <property type="match status" value="1"/>
</dbReference>
<dbReference type="GO" id="GO:0000977">
    <property type="term" value="F:RNA polymerase II transcription regulatory region sequence-specific DNA binding"/>
    <property type="evidence" value="ECO:0007669"/>
    <property type="project" value="TreeGrafter"/>
</dbReference>
<evidence type="ECO:0000256" key="4">
    <source>
        <dbReference type="ARBA" id="ARBA00022771"/>
    </source>
</evidence>
<feature type="domain" description="NF-X1-type" evidence="8">
    <location>
        <begin position="724"/>
        <end position="745"/>
    </location>
</feature>
<keyword evidence="10" id="KW-1185">Reference proteome</keyword>
<keyword evidence="2" id="KW-0479">Metal-binding</keyword>
<feature type="domain" description="NF-X1-type" evidence="8">
    <location>
        <begin position="517"/>
        <end position="562"/>
    </location>
</feature>
<feature type="domain" description="NF-X1-type" evidence="8">
    <location>
        <begin position="296"/>
        <end position="315"/>
    </location>
</feature>
<gene>
    <name evidence="9" type="primary">NFXL2</name>
    <name evidence="9" type="ORF">QJS10_CPB20g00324</name>
</gene>
<evidence type="ECO:0000256" key="3">
    <source>
        <dbReference type="ARBA" id="ARBA00022737"/>
    </source>
</evidence>
<evidence type="ECO:0000256" key="1">
    <source>
        <dbReference type="ARBA" id="ARBA00007269"/>
    </source>
</evidence>
<feature type="compositionally biased region" description="Low complexity" evidence="6">
    <location>
        <begin position="18"/>
        <end position="31"/>
    </location>
</feature>